<protein>
    <submittedName>
        <fullName evidence="5">Glycosyl transferase family 1</fullName>
    </submittedName>
</protein>
<proteinExistence type="predicted"/>
<keyword evidence="2 5" id="KW-0808">Transferase</keyword>
<dbReference type="RefSeq" id="WP_081170072.1">
    <property type="nucleotide sequence ID" value="NZ_LWBP01000224.1"/>
</dbReference>
<evidence type="ECO:0000256" key="2">
    <source>
        <dbReference type="ARBA" id="ARBA00022679"/>
    </source>
</evidence>
<evidence type="ECO:0000256" key="1">
    <source>
        <dbReference type="ARBA" id="ARBA00022676"/>
    </source>
</evidence>
<dbReference type="CDD" id="cd03800">
    <property type="entry name" value="GT4_sucrose_synthase"/>
    <property type="match status" value="1"/>
</dbReference>
<accession>A0A1V9EUY8</accession>
<gene>
    <name evidence="5" type="ORF">A4R26_30275</name>
</gene>
<evidence type="ECO:0000313" key="5">
    <source>
        <dbReference type="EMBL" id="OQP49939.1"/>
    </source>
</evidence>
<dbReference type="InterPro" id="IPR028098">
    <property type="entry name" value="Glyco_trans_4-like_N"/>
</dbReference>
<dbReference type="Pfam" id="PF13439">
    <property type="entry name" value="Glyco_transf_4"/>
    <property type="match status" value="1"/>
</dbReference>
<dbReference type="Pfam" id="PF00534">
    <property type="entry name" value="Glycos_transf_1"/>
    <property type="match status" value="1"/>
</dbReference>
<dbReference type="PANTHER" id="PTHR12526:SF510">
    <property type="entry name" value="D-INOSITOL 3-PHOSPHATE GLYCOSYLTRANSFERASE"/>
    <property type="match status" value="1"/>
</dbReference>
<dbReference type="OrthoDB" id="9810929at2"/>
<dbReference type="Gene3D" id="3.40.50.2000">
    <property type="entry name" value="Glycogen Phosphorylase B"/>
    <property type="match status" value="2"/>
</dbReference>
<reference evidence="6" key="1">
    <citation type="submission" date="2016-04" db="EMBL/GenBank/DDBJ databases">
        <authorList>
            <person name="Chen L."/>
            <person name="Zhuang W."/>
            <person name="Wang G."/>
        </authorList>
    </citation>
    <scope>NUCLEOTIDE SEQUENCE [LARGE SCALE GENOMIC DNA]</scope>
    <source>
        <strain evidence="6">208</strain>
    </source>
</reference>
<organism evidence="5 6">
    <name type="scientific">Niastella populi</name>
    <dbReference type="NCBI Taxonomy" id="550983"/>
    <lineage>
        <taxon>Bacteria</taxon>
        <taxon>Pseudomonadati</taxon>
        <taxon>Bacteroidota</taxon>
        <taxon>Chitinophagia</taxon>
        <taxon>Chitinophagales</taxon>
        <taxon>Chitinophagaceae</taxon>
        <taxon>Niastella</taxon>
    </lineage>
</organism>
<evidence type="ECO:0000259" key="3">
    <source>
        <dbReference type="Pfam" id="PF00534"/>
    </source>
</evidence>
<evidence type="ECO:0000259" key="4">
    <source>
        <dbReference type="Pfam" id="PF13439"/>
    </source>
</evidence>
<keyword evidence="6" id="KW-1185">Reference proteome</keyword>
<dbReference type="AlphaFoldDB" id="A0A1V9EUY8"/>
<feature type="domain" description="Glycosyltransferase subfamily 4-like N-terminal" evidence="4">
    <location>
        <begin position="25"/>
        <end position="202"/>
    </location>
</feature>
<sequence length="445" mass="49910">MIKKRIAFISEHASPLAILGGIDNGGQNVYVAELAMQLARKGYHIDIYTRRDSSTAPEVVEWKPGIRVVYITAGPPEYIPKEQLLQYMQEFTFHMLYFMSRNELWYELVHAHFFMSALVASNIKQAAGIPYVVTFHALGLVRKLHQQSQDGFPPERTAIEKHIVEDANLLIAECPQDRDDLMEHYDADADRIAIVPCGFNPKEFHPIEKEAARDFLRISQRDKVILQLGRMVPRKGVDNVIRAMEYANSSIDRLKLLVVGGESDSPDPALTPEIGRLQQISRDCNISDRVIFTGRKARSLLKYYYAAADVFISTPWYEPFGITPLEAMACGTPVIGSNVGGIKYSVVDRRTGFLVPPHEPDLLANRIIELLNDTALQQSMSKNAIKHVRSNFTWSKVATSVSQVYNKVLAGVKKPAKQPVKQLITDHAALLNVINLLPGFKSSVV</sequence>
<name>A0A1V9EUY8_9BACT</name>
<keyword evidence="1" id="KW-0328">Glycosyltransferase</keyword>
<dbReference type="PANTHER" id="PTHR12526">
    <property type="entry name" value="GLYCOSYLTRANSFERASE"/>
    <property type="match status" value="1"/>
</dbReference>
<evidence type="ECO:0000313" key="6">
    <source>
        <dbReference type="Proteomes" id="UP000192276"/>
    </source>
</evidence>
<feature type="domain" description="Glycosyl transferase family 1" evidence="3">
    <location>
        <begin position="209"/>
        <end position="386"/>
    </location>
</feature>
<comment type="caution">
    <text evidence="5">The sequence shown here is derived from an EMBL/GenBank/DDBJ whole genome shotgun (WGS) entry which is preliminary data.</text>
</comment>
<dbReference type="Proteomes" id="UP000192276">
    <property type="component" value="Unassembled WGS sequence"/>
</dbReference>
<dbReference type="GO" id="GO:0016757">
    <property type="term" value="F:glycosyltransferase activity"/>
    <property type="evidence" value="ECO:0007669"/>
    <property type="project" value="UniProtKB-KW"/>
</dbReference>
<dbReference type="STRING" id="550983.A4R26_30275"/>
<dbReference type="InterPro" id="IPR001296">
    <property type="entry name" value="Glyco_trans_1"/>
</dbReference>
<dbReference type="SUPFAM" id="SSF53756">
    <property type="entry name" value="UDP-Glycosyltransferase/glycogen phosphorylase"/>
    <property type="match status" value="1"/>
</dbReference>
<dbReference type="EMBL" id="LWBP01000224">
    <property type="protein sequence ID" value="OQP49939.1"/>
    <property type="molecule type" value="Genomic_DNA"/>
</dbReference>